<dbReference type="PANTHER" id="PTHR23423">
    <property type="entry name" value="ORGANIC SOLUTE TRANSPORTER-RELATED"/>
    <property type="match status" value="1"/>
</dbReference>
<evidence type="ECO:0000256" key="4">
    <source>
        <dbReference type="ARBA" id="ARBA00023136"/>
    </source>
</evidence>
<dbReference type="InterPro" id="IPR005178">
    <property type="entry name" value="Ostalpha/TMEM184C"/>
</dbReference>
<feature type="transmembrane region" description="Helical" evidence="5">
    <location>
        <begin position="89"/>
        <end position="109"/>
    </location>
</feature>
<keyword evidence="7" id="KW-1185">Reference proteome</keyword>
<feature type="transmembrane region" description="Helical" evidence="5">
    <location>
        <begin position="156"/>
        <end position="178"/>
    </location>
</feature>
<feature type="transmembrane region" description="Helical" evidence="5">
    <location>
        <begin position="31"/>
        <end position="54"/>
    </location>
</feature>
<sequence>METIENITLDCENGVPNVFEFFTGLNFIHKWILVMPTGFYLMTITLFILNLCTIIKYGQKETKSNVLILVTLYPIVATTSMVSIFMPRTYFFCDTIAHIVFVITSYQFYRYCINCIEGESKFIAVSKGESFTLKAPPCCCCCLCLKTSSITKEKFLWLRILVLQMAIVHVIIFSFINILNVENPSVVEEIMLYCTPFLVVTILLAVWGFQITIRLLVPYYSNLNLLKKFLAFQLVLVFCKFQPVLLNLIMKQFEWSCEGSATVIIKIRTITQIIIQLEMLLLSLWAHFLYTNNNCRTTVSK</sequence>
<dbReference type="OrthoDB" id="5832279at2759"/>
<evidence type="ECO:0000256" key="2">
    <source>
        <dbReference type="ARBA" id="ARBA00022692"/>
    </source>
</evidence>
<dbReference type="SMART" id="SM01417">
    <property type="entry name" value="Solute_trans_a"/>
    <property type="match status" value="1"/>
</dbReference>
<reference evidence="6" key="1">
    <citation type="submission" date="2022-01" db="EMBL/GenBank/DDBJ databases">
        <authorList>
            <person name="King R."/>
        </authorList>
    </citation>
    <scope>NUCLEOTIDE SEQUENCE</scope>
</reference>
<name>A0A9N9RKT8_9DIPT</name>
<organism evidence="6 7">
    <name type="scientific">Chironomus riparius</name>
    <dbReference type="NCBI Taxonomy" id="315576"/>
    <lineage>
        <taxon>Eukaryota</taxon>
        <taxon>Metazoa</taxon>
        <taxon>Ecdysozoa</taxon>
        <taxon>Arthropoda</taxon>
        <taxon>Hexapoda</taxon>
        <taxon>Insecta</taxon>
        <taxon>Pterygota</taxon>
        <taxon>Neoptera</taxon>
        <taxon>Endopterygota</taxon>
        <taxon>Diptera</taxon>
        <taxon>Nematocera</taxon>
        <taxon>Chironomoidea</taxon>
        <taxon>Chironomidae</taxon>
        <taxon>Chironominae</taxon>
        <taxon>Chironomus</taxon>
    </lineage>
</organism>
<evidence type="ECO:0000256" key="1">
    <source>
        <dbReference type="ARBA" id="ARBA00004141"/>
    </source>
</evidence>
<keyword evidence="3 5" id="KW-1133">Transmembrane helix</keyword>
<gene>
    <name evidence="6" type="ORF">CHIRRI_LOCUS1254</name>
</gene>
<keyword evidence="2 5" id="KW-0812">Transmembrane</keyword>
<dbReference type="GO" id="GO:0016020">
    <property type="term" value="C:membrane"/>
    <property type="evidence" value="ECO:0007669"/>
    <property type="project" value="UniProtKB-SubCell"/>
</dbReference>
<evidence type="ECO:0000256" key="3">
    <source>
        <dbReference type="ARBA" id="ARBA00022989"/>
    </source>
</evidence>
<accession>A0A9N9RKT8</accession>
<protein>
    <recommendedName>
        <fullName evidence="8">Organic solute transporter alpha-like protein</fullName>
    </recommendedName>
</protein>
<evidence type="ECO:0000313" key="6">
    <source>
        <dbReference type="EMBL" id="CAG9798270.1"/>
    </source>
</evidence>
<keyword evidence="4 5" id="KW-0472">Membrane</keyword>
<reference evidence="6" key="2">
    <citation type="submission" date="2022-10" db="EMBL/GenBank/DDBJ databases">
        <authorList>
            <consortium name="ENA_rothamsted_submissions"/>
            <consortium name="culmorum"/>
            <person name="King R."/>
        </authorList>
    </citation>
    <scope>NUCLEOTIDE SEQUENCE</scope>
</reference>
<feature type="transmembrane region" description="Helical" evidence="5">
    <location>
        <begin position="270"/>
        <end position="291"/>
    </location>
</feature>
<comment type="subcellular location">
    <subcellularLocation>
        <location evidence="1">Membrane</location>
        <topology evidence="1">Multi-pass membrane protein</topology>
    </subcellularLocation>
</comment>
<evidence type="ECO:0000256" key="5">
    <source>
        <dbReference type="SAM" id="Phobius"/>
    </source>
</evidence>
<dbReference type="Pfam" id="PF03619">
    <property type="entry name" value="Solute_trans_a"/>
    <property type="match status" value="1"/>
</dbReference>
<feature type="transmembrane region" description="Helical" evidence="5">
    <location>
        <begin position="190"/>
        <end position="217"/>
    </location>
</feature>
<dbReference type="EMBL" id="OU895877">
    <property type="protein sequence ID" value="CAG9798270.1"/>
    <property type="molecule type" value="Genomic_DNA"/>
</dbReference>
<dbReference type="Proteomes" id="UP001153620">
    <property type="component" value="Chromosome 1"/>
</dbReference>
<dbReference type="AlphaFoldDB" id="A0A9N9RKT8"/>
<evidence type="ECO:0000313" key="7">
    <source>
        <dbReference type="Proteomes" id="UP001153620"/>
    </source>
</evidence>
<feature type="transmembrane region" description="Helical" evidence="5">
    <location>
        <begin position="229"/>
        <end position="250"/>
    </location>
</feature>
<feature type="transmembrane region" description="Helical" evidence="5">
    <location>
        <begin position="66"/>
        <end position="83"/>
    </location>
</feature>
<evidence type="ECO:0008006" key="8">
    <source>
        <dbReference type="Google" id="ProtNLM"/>
    </source>
</evidence>
<proteinExistence type="predicted"/>